<dbReference type="InterPro" id="IPR003439">
    <property type="entry name" value="ABC_transporter-like_ATP-bd"/>
</dbReference>
<evidence type="ECO:0000256" key="2">
    <source>
        <dbReference type="ARBA" id="ARBA00022741"/>
    </source>
</evidence>
<dbReference type="NCBIfam" id="NF000355">
    <property type="entry name" value="ribo_prot_ABC_F"/>
    <property type="match status" value="1"/>
</dbReference>
<keyword evidence="3" id="KW-0067">ATP-binding</keyword>
<feature type="domain" description="ABC transporter" evidence="4">
    <location>
        <begin position="5"/>
        <end position="260"/>
    </location>
</feature>
<dbReference type="SUPFAM" id="SSF52540">
    <property type="entry name" value="P-loop containing nucleoside triphosphate hydrolases"/>
    <property type="match status" value="2"/>
</dbReference>
<name>A0AAX3N349_9BACL</name>
<dbReference type="Pfam" id="PF00005">
    <property type="entry name" value="ABC_tran"/>
    <property type="match status" value="2"/>
</dbReference>
<dbReference type="Gene3D" id="3.40.50.300">
    <property type="entry name" value="P-loop containing nucleotide triphosphate hydrolases"/>
    <property type="match status" value="2"/>
</dbReference>
<dbReference type="GO" id="GO:0016887">
    <property type="term" value="F:ATP hydrolysis activity"/>
    <property type="evidence" value="ECO:0007669"/>
    <property type="project" value="InterPro"/>
</dbReference>
<dbReference type="SMART" id="SM00382">
    <property type="entry name" value="AAA"/>
    <property type="match status" value="2"/>
</dbReference>
<evidence type="ECO:0000313" key="6">
    <source>
        <dbReference type="EMBL" id="WDI03801.1"/>
    </source>
</evidence>
<dbReference type="CDD" id="cd03221">
    <property type="entry name" value="ABCF_EF-3"/>
    <property type="match status" value="2"/>
</dbReference>
<evidence type="ECO:0000313" key="7">
    <source>
        <dbReference type="Proteomes" id="UP001220962"/>
    </source>
</evidence>
<sequence length="639" mass="73468">MTTLIHMREISKDWNGKKLFGHVNMEVNENERIALFGRNGCGKTTLLNILTGSEQPTEGTLTVHLESEEIGFMRQDFKPEEHLSVKQIAYVESGTWGVLKMDLQKVEEQLASEPDPSPDLLQRYGEILEQYEAFGGYSKEAELERMMTHLGIGEELWERSFSSLSGGQKTRLRLSALLTRKPRLLILDEPTNHLDHESMVWLEGWILSYSGTLVFVSHDRTFLDRVATSICELTPEGTHKYPGGYEEYKLQKERERREQATKYRQQELAKQALEESIRKYQEWFKISHRNAGNVTESRIAASYYKARANKNISRYHAKQKQLERLEGERVEKPREGPKVSVDLKDGEFGARTFLQLRDVEYTYPAAQTPVFSGINLVVERGKRIALQGVNGAGKTTLLKLITGELSPQKGEVNHHPKTKIGYFSQELEGLQPEMTLLDSLLINPFMTQTEARTMLGNFLFSRDDVFKKIGELSMGEKCRAAFIRLYFSGSNLLVLDEPTNYLDIDTREVMEEALLNYEGSFVFVSHDRTLVRKLANQLLHMGKHEPLRIFDGTVQEYEEHLARKSETPEDREEEDLRIQLQHRLNELLTGSSYDQVNSGQRANVESYYMDSATLQEIREIRSQLAALQKKEKRSSKERG</sequence>
<dbReference type="FunFam" id="3.40.50.300:FF:000011">
    <property type="entry name" value="Putative ABC transporter ATP-binding component"/>
    <property type="match status" value="1"/>
</dbReference>
<dbReference type="PROSITE" id="PS00211">
    <property type="entry name" value="ABC_TRANSPORTER_1"/>
    <property type="match status" value="1"/>
</dbReference>
<dbReference type="PROSITE" id="PS50893">
    <property type="entry name" value="ABC_TRANSPORTER_2"/>
    <property type="match status" value="2"/>
</dbReference>
<feature type="domain" description="ABC transporter" evidence="4">
    <location>
        <begin position="354"/>
        <end position="576"/>
    </location>
</feature>
<accession>A0AAX3N349</accession>
<dbReference type="InterPro" id="IPR050611">
    <property type="entry name" value="ABCF"/>
</dbReference>
<keyword evidence="1" id="KW-0677">Repeat</keyword>
<dbReference type="EMBL" id="CP118108">
    <property type="protein sequence ID" value="WDI03801.1"/>
    <property type="molecule type" value="Genomic_DNA"/>
</dbReference>
<evidence type="ECO:0000256" key="3">
    <source>
        <dbReference type="ARBA" id="ARBA00022840"/>
    </source>
</evidence>
<dbReference type="InterPro" id="IPR017871">
    <property type="entry name" value="ABC_transporter-like_CS"/>
</dbReference>
<dbReference type="RefSeq" id="WP_047910018.1">
    <property type="nucleotide sequence ID" value="NZ_CP118101.1"/>
</dbReference>
<evidence type="ECO:0000313" key="8">
    <source>
        <dbReference type="Proteomes" id="UP001221519"/>
    </source>
</evidence>
<dbReference type="GO" id="GO:0005524">
    <property type="term" value="F:ATP binding"/>
    <property type="evidence" value="ECO:0007669"/>
    <property type="project" value="UniProtKB-KW"/>
</dbReference>
<dbReference type="EMBL" id="CP118101">
    <property type="protein sequence ID" value="WDH84161.1"/>
    <property type="molecule type" value="Genomic_DNA"/>
</dbReference>
<dbReference type="PANTHER" id="PTHR19211">
    <property type="entry name" value="ATP-BINDING TRANSPORT PROTEIN-RELATED"/>
    <property type="match status" value="1"/>
</dbReference>
<evidence type="ECO:0000259" key="4">
    <source>
        <dbReference type="PROSITE" id="PS50893"/>
    </source>
</evidence>
<dbReference type="Proteomes" id="UP001220962">
    <property type="component" value="Chromosome"/>
</dbReference>
<evidence type="ECO:0000256" key="1">
    <source>
        <dbReference type="ARBA" id="ARBA00022737"/>
    </source>
</evidence>
<proteinExistence type="predicted"/>
<dbReference type="InterPro" id="IPR027417">
    <property type="entry name" value="P-loop_NTPase"/>
</dbReference>
<dbReference type="PANTHER" id="PTHR19211:SF100">
    <property type="entry name" value="RIBOSOME PROTECTION PROTEIN VMLR"/>
    <property type="match status" value="1"/>
</dbReference>
<organism evidence="5 7">
    <name type="scientific">Paenibacillus urinalis</name>
    <dbReference type="NCBI Taxonomy" id="521520"/>
    <lineage>
        <taxon>Bacteria</taxon>
        <taxon>Bacillati</taxon>
        <taxon>Bacillota</taxon>
        <taxon>Bacilli</taxon>
        <taxon>Bacillales</taxon>
        <taxon>Paenibacillaceae</taxon>
        <taxon>Paenibacillus</taxon>
    </lineage>
</organism>
<evidence type="ECO:0000313" key="5">
    <source>
        <dbReference type="EMBL" id="WDH84161.1"/>
    </source>
</evidence>
<keyword evidence="2" id="KW-0547">Nucleotide-binding</keyword>
<protein>
    <submittedName>
        <fullName evidence="5">ABC-F type ribosomal protection protein</fullName>
    </submittedName>
</protein>
<gene>
    <name evidence="5" type="primary">abc-f</name>
    <name evidence="5" type="ORF">PUW23_08090</name>
    <name evidence="6" type="ORF">PUW25_07565</name>
</gene>
<dbReference type="Proteomes" id="UP001221519">
    <property type="component" value="Chromosome"/>
</dbReference>
<dbReference type="AlphaFoldDB" id="A0AAX3N349"/>
<reference evidence="5 8" key="1">
    <citation type="submission" date="2023-02" db="EMBL/GenBank/DDBJ databases">
        <title>Pathogen: clinical or host-associated sample.</title>
        <authorList>
            <person name="Hergert J."/>
            <person name="Casey R."/>
            <person name="Wagner J."/>
            <person name="Young E.L."/>
            <person name="Oakeson K.F."/>
        </authorList>
    </citation>
    <scope>NUCLEOTIDE SEQUENCE</scope>
    <source>
        <strain evidence="6 8">2022CK-00829</strain>
        <strain evidence="5">2022CK-00830</strain>
    </source>
</reference>
<keyword evidence="8" id="KW-1185">Reference proteome</keyword>
<dbReference type="InterPro" id="IPR003593">
    <property type="entry name" value="AAA+_ATPase"/>
</dbReference>